<dbReference type="EMBL" id="QYBB01000047">
    <property type="protein sequence ID" value="RYC29565.1"/>
    <property type="molecule type" value="Genomic_DNA"/>
</dbReference>
<reference evidence="2 3" key="1">
    <citation type="submission" date="2018-12" db="EMBL/GenBank/DDBJ databases">
        <authorList>
            <person name="Grouzdev D.S."/>
            <person name="Krutkina M.S."/>
        </authorList>
    </citation>
    <scope>NUCLEOTIDE SEQUENCE [LARGE SCALE GENOMIC DNA]</scope>
    <source>
        <strain evidence="2 3">RmlP026</strain>
    </source>
</reference>
<organism evidence="2 3">
    <name type="scientific">Lichenibacterium minor</name>
    <dbReference type="NCBI Taxonomy" id="2316528"/>
    <lineage>
        <taxon>Bacteria</taxon>
        <taxon>Pseudomonadati</taxon>
        <taxon>Pseudomonadota</taxon>
        <taxon>Alphaproteobacteria</taxon>
        <taxon>Hyphomicrobiales</taxon>
        <taxon>Lichenihabitantaceae</taxon>
        <taxon>Lichenibacterium</taxon>
    </lineage>
</organism>
<comment type="caution">
    <text evidence="2">The sequence shown here is derived from an EMBL/GenBank/DDBJ whole genome shotgun (WGS) entry which is preliminary data.</text>
</comment>
<dbReference type="AlphaFoldDB" id="A0A4Q2U464"/>
<gene>
    <name evidence="2" type="ORF">D3273_23265</name>
</gene>
<dbReference type="InterPro" id="IPR055259">
    <property type="entry name" value="YkvP/CgeB_Glyco_trans-like"/>
</dbReference>
<evidence type="ECO:0000259" key="1">
    <source>
        <dbReference type="Pfam" id="PF13524"/>
    </source>
</evidence>
<dbReference type="GO" id="GO:0016740">
    <property type="term" value="F:transferase activity"/>
    <property type="evidence" value="ECO:0007669"/>
    <property type="project" value="UniProtKB-KW"/>
</dbReference>
<dbReference type="Pfam" id="PF13524">
    <property type="entry name" value="Glyco_trans_1_2"/>
    <property type="match status" value="1"/>
</dbReference>
<keyword evidence="2" id="KW-0808">Transferase</keyword>
<sequence length="354" mass="38884">MRLVVLGLSLSSSWGNGHATTYRSLLRAFAARGHDVLFLERDVPWYRGAHRDLAEPDFCRLAFYDDLGGLDAFRSEVEGADAVIVGSYVPDGRSVGAWVQERARGVTAFYDIDTPVTVAALERRACDYLTPELVPGYDLYLSFTGGPMLERLAREFGSPGPRALHCCVDPDRYRPWDGEARFDLSYLGTYSDDRQPALERLLLGPARRAPHLRFCVAGPQYPDTIVWPANVTRFEHVGPADHAEFYGVSRFTLNVTRADMVRAGWSPSVRLFEAAACGTPIISDPWDGLDAIFAEGRDILVARDGDAVLDALTTLSEPERRALGVAGRARVLAAHTAAHRAAELEGYIEGLAEG</sequence>
<evidence type="ECO:0000313" key="2">
    <source>
        <dbReference type="EMBL" id="RYC29565.1"/>
    </source>
</evidence>
<dbReference type="Gene3D" id="3.40.50.2000">
    <property type="entry name" value="Glycogen Phosphorylase B"/>
    <property type="match status" value="1"/>
</dbReference>
<dbReference type="SUPFAM" id="SSF53756">
    <property type="entry name" value="UDP-Glycosyltransferase/glycogen phosphorylase"/>
    <property type="match status" value="1"/>
</dbReference>
<keyword evidence="3" id="KW-1185">Reference proteome</keyword>
<protein>
    <submittedName>
        <fullName evidence="2">Glycosyltransferase</fullName>
    </submittedName>
</protein>
<evidence type="ECO:0000313" key="3">
    <source>
        <dbReference type="Proteomes" id="UP000290759"/>
    </source>
</evidence>
<dbReference type="OrthoDB" id="9774625at2"/>
<reference evidence="2 3" key="2">
    <citation type="submission" date="2019-02" db="EMBL/GenBank/DDBJ databases">
        <title>'Lichenibacterium ramalinii' gen. nov. sp. nov., 'Lichenibacterium minor' gen. nov. sp. nov.</title>
        <authorList>
            <person name="Pankratov T."/>
        </authorList>
    </citation>
    <scope>NUCLEOTIDE SEQUENCE [LARGE SCALE GENOMIC DNA]</scope>
    <source>
        <strain evidence="2 3">RmlP026</strain>
    </source>
</reference>
<feature type="domain" description="Spore protein YkvP/CgeB glycosyl transferase-like" evidence="1">
    <location>
        <begin position="200"/>
        <end position="345"/>
    </location>
</feature>
<proteinExistence type="predicted"/>
<dbReference type="Proteomes" id="UP000290759">
    <property type="component" value="Unassembled WGS sequence"/>
</dbReference>
<dbReference type="RefSeq" id="WP_129229290.1">
    <property type="nucleotide sequence ID" value="NZ_QYBB01000047.1"/>
</dbReference>
<accession>A0A4Q2U464</accession>
<name>A0A4Q2U464_9HYPH</name>